<name>A0A9W6IQX6_9PROT</name>
<reference evidence="2" key="2">
    <citation type="submission" date="2023-01" db="EMBL/GenBank/DDBJ databases">
        <authorList>
            <person name="Sun Q."/>
            <person name="Evtushenko L."/>
        </authorList>
    </citation>
    <scope>NUCLEOTIDE SEQUENCE</scope>
    <source>
        <strain evidence="2">VKM B-1513</strain>
    </source>
</reference>
<protein>
    <submittedName>
        <fullName evidence="2">Uncharacterized protein</fullName>
    </submittedName>
</protein>
<dbReference type="Proteomes" id="UP001143486">
    <property type="component" value="Unassembled WGS sequence"/>
</dbReference>
<evidence type="ECO:0000313" key="3">
    <source>
        <dbReference type="Proteomes" id="UP001143486"/>
    </source>
</evidence>
<organism evidence="2 3">
    <name type="scientific">Maricaulis virginensis</name>
    <dbReference type="NCBI Taxonomy" id="144022"/>
    <lineage>
        <taxon>Bacteria</taxon>
        <taxon>Pseudomonadati</taxon>
        <taxon>Pseudomonadota</taxon>
        <taxon>Alphaproteobacteria</taxon>
        <taxon>Maricaulales</taxon>
        <taxon>Maricaulaceae</taxon>
        <taxon>Maricaulis</taxon>
    </lineage>
</organism>
<dbReference type="EMBL" id="BSFE01000013">
    <property type="protein sequence ID" value="GLK53709.1"/>
    <property type="molecule type" value="Genomic_DNA"/>
</dbReference>
<keyword evidence="3" id="KW-1185">Reference proteome</keyword>
<feature type="region of interest" description="Disordered" evidence="1">
    <location>
        <begin position="41"/>
        <end position="72"/>
    </location>
</feature>
<proteinExistence type="predicted"/>
<evidence type="ECO:0000256" key="1">
    <source>
        <dbReference type="SAM" id="MobiDB-lite"/>
    </source>
</evidence>
<evidence type="ECO:0000313" key="2">
    <source>
        <dbReference type="EMBL" id="GLK53709.1"/>
    </source>
</evidence>
<dbReference type="AlphaFoldDB" id="A0A9W6IQX6"/>
<accession>A0A9W6IQX6</accession>
<comment type="caution">
    <text evidence="2">The sequence shown here is derived from an EMBL/GenBank/DDBJ whole genome shotgun (WGS) entry which is preliminary data.</text>
</comment>
<reference evidence="2" key="1">
    <citation type="journal article" date="2014" name="Int. J. Syst. Evol. Microbiol.">
        <title>Complete genome sequence of Corynebacterium casei LMG S-19264T (=DSM 44701T), isolated from a smear-ripened cheese.</title>
        <authorList>
            <consortium name="US DOE Joint Genome Institute (JGI-PGF)"/>
            <person name="Walter F."/>
            <person name="Albersmeier A."/>
            <person name="Kalinowski J."/>
            <person name="Ruckert C."/>
        </authorList>
    </citation>
    <scope>NUCLEOTIDE SEQUENCE</scope>
    <source>
        <strain evidence="2">VKM B-1513</strain>
    </source>
</reference>
<sequence length="72" mass="7603">MHYDLESRALVFAVAAGVFVLRRRIAPQGWRAFQFAAQAAGGDGQGAQGRKDQGGKASFHVHSLNSGPALHG</sequence>
<gene>
    <name evidence="2" type="ORF">GCM10017621_32170</name>
</gene>